<dbReference type="GeneID" id="3167916"/>
<name>A0A430RDG1_THESC</name>
<dbReference type="Proteomes" id="UP000288073">
    <property type="component" value="Unassembled WGS sequence"/>
</dbReference>
<dbReference type="EMBL" id="PEMN01000366">
    <property type="protein sequence ID" value="RTI14203.1"/>
    <property type="molecule type" value="Genomic_DNA"/>
</dbReference>
<organism evidence="2 5">
    <name type="scientific">Thermus scotoductus</name>
    <dbReference type="NCBI Taxonomy" id="37636"/>
    <lineage>
        <taxon>Bacteria</taxon>
        <taxon>Thermotogati</taxon>
        <taxon>Deinococcota</taxon>
        <taxon>Deinococci</taxon>
        <taxon>Thermales</taxon>
        <taxon>Thermaceae</taxon>
        <taxon>Thermus</taxon>
    </lineage>
</organism>
<feature type="domain" description="DUF7718" evidence="1">
    <location>
        <begin position="1"/>
        <end position="102"/>
    </location>
</feature>
<evidence type="ECO:0000313" key="4">
    <source>
        <dbReference type="Proteomes" id="UP000288073"/>
    </source>
</evidence>
<dbReference type="Pfam" id="PF24839">
    <property type="entry name" value="DUF7718"/>
    <property type="match status" value="1"/>
</dbReference>
<evidence type="ECO:0000313" key="3">
    <source>
        <dbReference type="EMBL" id="RTI14203.1"/>
    </source>
</evidence>
<evidence type="ECO:0000313" key="5">
    <source>
        <dbReference type="Proteomes" id="UP000288082"/>
    </source>
</evidence>
<reference evidence="4 5" key="1">
    <citation type="journal article" date="2019" name="Extremophiles">
        <title>Biogeography of thermophiles and predominance of Thermus scotoductus in domestic water heaters.</title>
        <authorList>
            <person name="Wilpiszeski R.L."/>
            <person name="Zhang Z."/>
            <person name="House C.H."/>
        </authorList>
    </citation>
    <scope>NUCLEOTIDE SEQUENCE [LARGE SCALE GENOMIC DNA]</scope>
    <source>
        <strain evidence="3 4">10_S10</strain>
        <strain evidence="2 5">38_S38</strain>
    </source>
</reference>
<evidence type="ECO:0000259" key="1">
    <source>
        <dbReference type="Pfam" id="PF24839"/>
    </source>
</evidence>
<dbReference type="AlphaFoldDB" id="A0A430RDG1"/>
<gene>
    <name evidence="3" type="ORF">CSW23_11420</name>
    <name evidence="2" type="ORF">CSW50_00400</name>
</gene>
<protein>
    <recommendedName>
        <fullName evidence="1">DUF7718 domain-containing protein</fullName>
    </recommendedName>
</protein>
<evidence type="ECO:0000313" key="2">
    <source>
        <dbReference type="EMBL" id="RTH05415.1"/>
    </source>
</evidence>
<accession>A0A430RDG1</accession>
<dbReference type="InterPro" id="IPR056135">
    <property type="entry name" value="DUF7718"/>
</dbReference>
<proteinExistence type="predicted"/>
<comment type="caution">
    <text evidence="2">The sequence shown here is derived from an EMBL/GenBank/DDBJ whole genome shotgun (WGS) entry which is preliminary data.</text>
</comment>
<sequence length="109" mass="12937">MPWEHYLLPLLDYRIRVEWNVERGRLLSWAVQLEWLDPEEGRFVWVARYDTAGGLPHRDRNRIARHEPMPHLSPTSGGDLNRARDDLLARAWEYIEAYKAAKAEGREAW</sequence>
<dbReference type="Proteomes" id="UP000288082">
    <property type="component" value="Unassembled WGS sequence"/>
</dbReference>
<dbReference type="EMBL" id="PELM01000009">
    <property type="protein sequence ID" value="RTH05415.1"/>
    <property type="molecule type" value="Genomic_DNA"/>
</dbReference>
<dbReference type="RefSeq" id="WP_011229282.1">
    <property type="nucleotide sequence ID" value="NZ_PELM01000009.1"/>
</dbReference>